<dbReference type="AlphaFoldDB" id="A0A7C9AUP3"/>
<organism evidence="1">
    <name type="scientific">Opuntia streptacantha</name>
    <name type="common">Prickly pear cactus</name>
    <name type="synonym">Opuntia cardona</name>
    <dbReference type="NCBI Taxonomy" id="393608"/>
    <lineage>
        <taxon>Eukaryota</taxon>
        <taxon>Viridiplantae</taxon>
        <taxon>Streptophyta</taxon>
        <taxon>Embryophyta</taxon>
        <taxon>Tracheophyta</taxon>
        <taxon>Spermatophyta</taxon>
        <taxon>Magnoliopsida</taxon>
        <taxon>eudicotyledons</taxon>
        <taxon>Gunneridae</taxon>
        <taxon>Pentapetalae</taxon>
        <taxon>Caryophyllales</taxon>
        <taxon>Cactineae</taxon>
        <taxon>Cactaceae</taxon>
        <taxon>Opuntioideae</taxon>
        <taxon>Opuntia</taxon>
    </lineage>
</organism>
<dbReference type="EMBL" id="GISG01271767">
    <property type="protein sequence ID" value="MBA4676534.1"/>
    <property type="molecule type" value="Transcribed_RNA"/>
</dbReference>
<evidence type="ECO:0000313" key="1">
    <source>
        <dbReference type="EMBL" id="MBA4676534.1"/>
    </source>
</evidence>
<proteinExistence type="predicted"/>
<name>A0A7C9AUP3_OPUST</name>
<reference evidence="1" key="2">
    <citation type="submission" date="2020-07" db="EMBL/GenBank/DDBJ databases">
        <authorList>
            <person name="Vera ALvarez R."/>
            <person name="Arias-Moreno D.M."/>
            <person name="Jimenez-Jacinto V."/>
            <person name="Jimenez-Bremont J.F."/>
            <person name="Swaminathan K."/>
            <person name="Moose S.P."/>
            <person name="Guerrero-Gonzalez M.L."/>
            <person name="Marino-Ramirez L."/>
            <person name="Landsman D."/>
            <person name="Rodriguez-Kessler M."/>
            <person name="Delgado-Sanchez P."/>
        </authorList>
    </citation>
    <scope>NUCLEOTIDE SEQUENCE</scope>
    <source>
        <tissue evidence="1">Cladode</tissue>
    </source>
</reference>
<protein>
    <submittedName>
        <fullName evidence="1">Uncharacterized protein</fullName>
    </submittedName>
</protein>
<sequence length="102" mass="11622">MMKLEKGLSRSTRILHFLVETERHTASGLIRLNFLAKLRCKHIDKTKGSQYNRKGCIVLLSSTFRSHRLLPSKISLCTQPFIHLMVIALLSDNLKLIFSLSG</sequence>
<accession>A0A7C9AUP3</accession>
<reference evidence="1" key="1">
    <citation type="journal article" date="2013" name="J. Plant Res.">
        <title>Effect of fungi and light on seed germination of three Opuntia species from semiarid lands of central Mexico.</title>
        <authorList>
            <person name="Delgado-Sanchez P."/>
            <person name="Jimenez-Bremont J.F."/>
            <person name="Guerrero-Gonzalez Mde L."/>
            <person name="Flores J."/>
        </authorList>
    </citation>
    <scope>NUCLEOTIDE SEQUENCE</scope>
    <source>
        <tissue evidence="1">Cladode</tissue>
    </source>
</reference>